<protein>
    <submittedName>
        <fullName evidence="2">Uncharacterized protein</fullName>
    </submittedName>
</protein>
<dbReference type="EMBL" id="CP133612">
    <property type="protein sequence ID" value="WMV09493.1"/>
    <property type="molecule type" value="Genomic_DNA"/>
</dbReference>
<gene>
    <name evidence="2" type="ORF">MTR67_002878</name>
</gene>
<proteinExistence type="predicted"/>
<reference evidence="2" key="1">
    <citation type="submission" date="2023-08" db="EMBL/GenBank/DDBJ databases">
        <title>A de novo genome assembly of Solanum verrucosum Schlechtendal, a Mexican diploid species geographically isolated from the other diploid A-genome species in potato relatives.</title>
        <authorList>
            <person name="Hosaka K."/>
        </authorList>
    </citation>
    <scope>NUCLEOTIDE SEQUENCE</scope>
    <source>
        <tissue evidence="2">Young leaves</tissue>
    </source>
</reference>
<accession>A0AAF0PR14</accession>
<evidence type="ECO:0000313" key="3">
    <source>
        <dbReference type="Proteomes" id="UP001234989"/>
    </source>
</evidence>
<evidence type="ECO:0000256" key="1">
    <source>
        <dbReference type="SAM" id="MobiDB-lite"/>
    </source>
</evidence>
<dbReference type="Proteomes" id="UP001234989">
    <property type="component" value="Chromosome 1"/>
</dbReference>
<dbReference type="AlphaFoldDB" id="A0AAF0PR14"/>
<keyword evidence="3" id="KW-1185">Reference proteome</keyword>
<sequence length="54" mass="6221">MLSQVVTHQVGQQRGNRQEVADTSRIHEFFRMNPPSFTGSSVNEDLENFVEELQ</sequence>
<feature type="compositionally biased region" description="Polar residues" evidence="1">
    <location>
        <begin position="1"/>
        <end position="15"/>
    </location>
</feature>
<feature type="region of interest" description="Disordered" evidence="1">
    <location>
        <begin position="1"/>
        <end position="20"/>
    </location>
</feature>
<name>A0AAF0PR14_SOLVR</name>
<evidence type="ECO:0000313" key="2">
    <source>
        <dbReference type="EMBL" id="WMV09493.1"/>
    </source>
</evidence>
<organism evidence="2 3">
    <name type="scientific">Solanum verrucosum</name>
    <dbReference type="NCBI Taxonomy" id="315347"/>
    <lineage>
        <taxon>Eukaryota</taxon>
        <taxon>Viridiplantae</taxon>
        <taxon>Streptophyta</taxon>
        <taxon>Embryophyta</taxon>
        <taxon>Tracheophyta</taxon>
        <taxon>Spermatophyta</taxon>
        <taxon>Magnoliopsida</taxon>
        <taxon>eudicotyledons</taxon>
        <taxon>Gunneridae</taxon>
        <taxon>Pentapetalae</taxon>
        <taxon>asterids</taxon>
        <taxon>lamiids</taxon>
        <taxon>Solanales</taxon>
        <taxon>Solanaceae</taxon>
        <taxon>Solanoideae</taxon>
        <taxon>Solaneae</taxon>
        <taxon>Solanum</taxon>
    </lineage>
</organism>